<evidence type="ECO:0000256" key="8">
    <source>
        <dbReference type="ARBA" id="ARBA00023136"/>
    </source>
</evidence>
<evidence type="ECO:0000256" key="1">
    <source>
        <dbReference type="ARBA" id="ARBA00004651"/>
    </source>
</evidence>
<keyword evidence="7" id="KW-0406">Ion transport</keyword>
<keyword evidence="5" id="KW-0812">Transmembrane</keyword>
<evidence type="ECO:0000256" key="2">
    <source>
        <dbReference type="ARBA" id="ARBA00008685"/>
    </source>
</evidence>
<sequence>MWLVSGPLRGHNILLVTEDNNDDNSEIEDWRVKDDHHRPGRPLRTRRKVVERRDSKEDERVLDLDVIVKRAAKNSVPTPILLTTQRTLLYPHTTPPPPHHTRGKLLATFLIFYRDPIQFLNLLAHNKDWNPQYLVLICLNARVNTTSVLSEAVVQRSQFILLLHQQRNFHLQTYTSFPTQRNALGHSLIKAPLGRWTTNTYRTREWLFPPRFSDFGGQVLQVSALCADEPFVFRGKDGNCTGMNVDTLEIIADKLGFRFTFDPPEDFEWGLKQNGTWNGLFGHMLYNDKHLIINEMQPTNDRANDFDYTYPYWEDGFAIMVPNPPSLPRWKNVLYPFSNQTWIFLLLTTVINSILLSLFLKYINSIDDPIGTSLKILAGLVSQAAPMLGEVQEVWARLWLICWWLCVDIFCSMYSGNLVACLTVTVFPPILRTTQDLATSDIRLAMPNYGSFVPDALRESDNPAYASLGKTLLLPPTVDSNDVISDLVPLLMKGDHAIIVTLDYVIYNWYTWDICRGGSLNTHHTPPPSTHISPTYWKMGCFINCTRIMWEML</sequence>
<dbReference type="SMART" id="SM00918">
    <property type="entry name" value="Lig_chan-Glu_bd"/>
    <property type="match status" value="1"/>
</dbReference>
<evidence type="ECO:0000256" key="11">
    <source>
        <dbReference type="ARBA" id="ARBA00023286"/>
    </source>
</evidence>
<dbReference type="GO" id="GO:0005886">
    <property type="term" value="C:plasma membrane"/>
    <property type="evidence" value="ECO:0007669"/>
    <property type="project" value="UniProtKB-SubCell"/>
</dbReference>
<keyword evidence="8" id="KW-0472">Membrane</keyword>
<evidence type="ECO:0000256" key="7">
    <source>
        <dbReference type="ARBA" id="ARBA00023065"/>
    </source>
</evidence>
<evidence type="ECO:0000256" key="10">
    <source>
        <dbReference type="ARBA" id="ARBA00023180"/>
    </source>
</evidence>
<dbReference type="Gene3D" id="1.10.287.70">
    <property type="match status" value="1"/>
</dbReference>
<dbReference type="GO" id="GO:0015276">
    <property type="term" value="F:ligand-gated monoatomic ion channel activity"/>
    <property type="evidence" value="ECO:0007669"/>
    <property type="project" value="InterPro"/>
</dbReference>
<keyword evidence="11" id="KW-1071">Ligand-gated ion channel</keyword>
<comment type="similarity">
    <text evidence="2">Belongs to the glutamate-gated ion channel (TC 1.A.10.1) family.</text>
</comment>
<accession>A0AAE1U7U1</accession>
<keyword evidence="12" id="KW-0407">Ion channel</keyword>
<keyword evidence="4" id="KW-1003">Cell membrane</keyword>
<keyword evidence="15" id="KW-1185">Reference proteome</keyword>
<gene>
    <name evidence="14" type="ORF">Pmani_019045</name>
</gene>
<evidence type="ECO:0000259" key="13">
    <source>
        <dbReference type="SMART" id="SM00918"/>
    </source>
</evidence>
<name>A0AAE1U7U1_9EUCA</name>
<dbReference type="InterPro" id="IPR001320">
    <property type="entry name" value="Iontro_rcpt_C"/>
</dbReference>
<keyword evidence="6" id="KW-1133">Transmembrane helix</keyword>
<evidence type="ECO:0000256" key="4">
    <source>
        <dbReference type="ARBA" id="ARBA00022475"/>
    </source>
</evidence>
<evidence type="ECO:0000256" key="12">
    <source>
        <dbReference type="ARBA" id="ARBA00023303"/>
    </source>
</evidence>
<dbReference type="Pfam" id="PF00060">
    <property type="entry name" value="Lig_chan"/>
    <property type="match status" value="1"/>
</dbReference>
<keyword evidence="9" id="KW-0675">Receptor</keyword>
<comment type="caution">
    <text evidence="14">The sequence shown here is derived from an EMBL/GenBank/DDBJ whole genome shotgun (WGS) entry which is preliminary data.</text>
</comment>
<dbReference type="SUPFAM" id="SSF53850">
    <property type="entry name" value="Periplasmic binding protein-like II"/>
    <property type="match status" value="1"/>
</dbReference>
<evidence type="ECO:0000313" key="14">
    <source>
        <dbReference type="EMBL" id="KAK4309320.1"/>
    </source>
</evidence>
<dbReference type="GO" id="GO:0050906">
    <property type="term" value="P:detection of stimulus involved in sensory perception"/>
    <property type="evidence" value="ECO:0007669"/>
    <property type="project" value="UniProtKB-ARBA"/>
</dbReference>
<keyword evidence="3" id="KW-0813">Transport</keyword>
<organism evidence="14 15">
    <name type="scientific">Petrolisthes manimaculis</name>
    <dbReference type="NCBI Taxonomy" id="1843537"/>
    <lineage>
        <taxon>Eukaryota</taxon>
        <taxon>Metazoa</taxon>
        <taxon>Ecdysozoa</taxon>
        <taxon>Arthropoda</taxon>
        <taxon>Crustacea</taxon>
        <taxon>Multicrustacea</taxon>
        <taxon>Malacostraca</taxon>
        <taxon>Eumalacostraca</taxon>
        <taxon>Eucarida</taxon>
        <taxon>Decapoda</taxon>
        <taxon>Pleocyemata</taxon>
        <taxon>Anomura</taxon>
        <taxon>Galatheoidea</taxon>
        <taxon>Porcellanidae</taxon>
        <taxon>Petrolisthes</taxon>
    </lineage>
</organism>
<dbReference type="PANTHER" id="PTHR42643">
    <property type="entry name" value="IONOTROPIC RECEPTOR 20A-RELATED"/>
    <property type="match status" value="1"/>
</dbReference>
<dbReference type="PANTHER" id="PTHR42643:SF24">
    <property type="entry name" value="IONOTROPIC RECEPTOR 60A"/>
    <property type="match status" value="1"/>
</dbReference>
<dbReference type="Gene3D" id="3.40.190.10">
    <property type="entry name" value="Periplasmic binding protein-like II"/>
    <property type="match status" value="1"/>
</dbReference>
<reference evidence="14" key="1">
    <citation type="submission" date="2023-11" db="EMBL/GenBank/DDBJ databases">
        <title>Genome assemblies of two species of porcelain crab, Petrolisthes cinctipes and Petrolisthes manimaculis (Anomura: Porcellanidae).</title>
        <authorList>
            <person name="Angst P."/>
        </authorList>
    </citation>
    <scope>NUCLEOTIDE SEQUENCE</scope>
    <source>
        <strain evidence="14">PB745_02</strain>
        <tissue evidence="14">Gill</tissue>
    </source>
</reference>
<evidence type="ECO:0000256" key="5">
    <source>
        <dbReference type="ARBA" id="ARBA00022692"/>
    </source>
</evidence>
<dbReference type="EMBL" id="JAWZYT010001766">
    <property type="protein sequence ID" value="KAK4309320.1"/>
    <property type="molecule type" value="Genomic_DNA"/>
</dbReference>
<dbReference type="InterPro" id="IPR019594">
    <property type="entry name" value="Glu/Gly-bd"/>
</dbReference>
<proteinExistence type="inferred from homology"/>
<dbReference type="InterPro" id="IPR052192">
    <property type="entry name" value="Insect_Ionotropic_Sensory_Rcpt"/>
</dbReference>
<feature type="domain" description="Ionotropic glutamate receptor L-glutamate and glycine-binding" evidence="13">
    <location>
        <begin position="230"/>
        <end position="286"/>
    </location>
</feature>
<protein>
    <recommendedName>
        <fullName evidence="13">Ionotropic glutamate receptor L-glutamate and glycine-binding domain-containing protein</fullName>
    </recommendedName>
</protein>
<dbReference type="Pfam" id="PF10613">
    <property type="entry name" value="Lig_chan-Glu_bd"/>
    <property type="match status" value="1"/>
</dbReference>
<evidence type="ECO:0000256" key="3">
    <source>
        <dbReference type="ARBA" id="ARBA00022448"/>
    </source>
</evidence>
<keyword evidence="10" id="KW-0325">Glycoprotein</keyword>
<dbReference type="AlphaFoldDB" id="A0AAE1U7U1"/>
<comment type="subcellular location">
    <subcellularLocation>
        <location evidence="1">Cell membrane</location>
        <topology evidence="1">Multi-pass membrane protein</topology>
    </subcellularLocation>
</comment>
<dbReference type="Proteomes" id="UP001292094">
    <property type="component" value="Unassembled WGS sequence"/>
</dbReference>
<evidence type="ECO:0000313" key="15">
    <source>
        <dbReference type="Proteomes" id="UP001292094"/>
    </source>
</evidence>
<evidence type="ECO:0000256" key="9">
    <source>
        <dbReference type="ARBA" id="ARBA00023170"/>
    </source>
</evidence>
<evidence type="ECO:0000256" key="6">
    <source>
        <dbReference type="ARBA" id="ARBA00022989"/>
    </source>
</evidence>